<name>A0A0G4MUP5_VERLO</name>
<proteinExistence type="predicted"/>
<feature type="region of interest" description="Disordered" evidence="1">
    <location>
        <begin position="1420"/>
        <end position="1450"/>
    </location>
</feature>
<dbReference type="InterPro" id="IPR018712">
    <property type="entry name" value="Tle1-like_cat"/>
</dbReference>
<feature type="region of interest" description="Disordered" evidence="1">
    <location>
        <begin position="1585"/>
        <end position="1607"/>
    </location>
</feature>
<evidence type="ECO:0000313" key="4">
    <source>
        <dbReference type="Proteomes" id="UP000044602"/>
    </source>
</evidence>
<feature type="region of interest" description="Disordered" evidence="1">
    <location>
        <begin position="164"/>
        <end position="199"/>
    </location>
</feature>
<feature type="region of interest" description="Disordered" evidence="1">
    <location>
        <begin position="1180"/>
        <end position="1202"/>
    </location>
</feature>
<dbReference type="EMBL" id="CVQH01025194">
    <property type="protein sequence ID" value="CRK38036.1"/>
    <property type="molecule type" value="Genomic_DNA"/>
</dbReference>
<sequence length="1736" mass="193016">MRSVKRHRQPGHECEPAGRRSCPQVLQRHAAGIYYHPGAGTESSWVAKKLGGLLGLGVVQDIAETYRFICDNYNPGDEIILIGFSRGAFTARSVADMICNLGFLNRAGLDHLGDIFHDYSTWEEWAGEKKFDPSKHLVGFCIENYDQVQRRNIAWKSQNAANLATDTSVQGEPPGSMKQRPKEAKSFQESMLSSGGAKTAPEYAKDLEDKMYDGLLKQKQILWEKIRAAKTRAEISALYRQELFDHRLALTEKAKNGDSGFSYVPCPAKVKAVGVWDTVGSLGVPKGPWRAVTGGRSDDEIRFASLEMHPNVQHAFHALALDEYRSAFGPTLWELGAENTTTVLRQVWFAGNHGDVGGGWEDEQSANIALAWMADQLSSVGVEFSRPEMQRVFYDVRASAVPQAWGMAQIHNPPPKTAALDVAVSSATFTDPTPRKPGLYYRDATVDKSGNVFTEFGRTVKGWVGMGPDRVKLSTTEELVHPSVRLRYQYKGSAPKGEEGPYQCRALIQNGYRLKEIATPKPRKAPSVESPELVYKAVSGNVAAFRNDSDLGEKSFADVPGTTPLVRVQQPHEECDVVTLPPAQRGWMWIGLWERLYMKVQEELVDWKPLYEARQAKLKAAEDAKQWAAVRVAGTAASGVGNLLAAPFGAIKRWRTSNPDAEAAVAQTILYNARAMFRLPVELWWDIFDYLNTPPLHLSHRGQHVVLSDCLTPNPSCDDDGAERCPQLDGQPYNVSVDKIRSWTTSFVQIDRRSTDNNEADIILATRLRSSWGPHWRCETASSGGNSAVRELLLVGKTMHHHAIGYLANRVVFHITDLETLEALCQSQHVTGDSTPTTSLFSIGKGVKVLNVTLRLPLETFKVECPQVVRKSYEFLGTDPVNRFKRVLPAVTALGSLQKIRVELDHTDPSSWSVVDERRTLWPVGRIKYRMPHIDLTLVLPNLHPYYESEHRHYTDSRPEGSFPIIRRVRQKYHCREDFEGNLTIIRSSHDTFPVMVPFLLDLQEVGPDPTKVSPERYQEMVEEERVQWRKGVDVQKKDVKAPSLSGTTVWLSGKEGNGYDVSLSAETQSKIHGILEACGEVDDKCYQEVRQLLRNADLQIDGELERRGFVQFLSKTFKKVGSVFSFIAGVLISNWAMKQEQPTGMFVPHEIASQASKLETTTPVVSADGTAVGDYHVDARSNSTSGTPSVTPVTEPEGDSSSGDLIAFLDEDLASRIDEVMHRSQDCDDGRAFDRGDQTRRKRANGGFGKAICAAEAAAVMSQRGGPFNDLLLINPAHLSFDFAETAGAVARAANVASDFVRACTPMLDISPALPEQLGNLLFALAVNTLIENRPSEHQGCECNAPSESIENNASDEEQKSMIIIADLFESIGPPNSPKCEHDKLSDIPSNVFYSSENKVSGRFCEQWDESTKLEMIVGASGEERKPQFEESRSLQRRTPPPDPSNYSKYDFRLRFAPAKEKKKCAMDCNTAYLTLATACQNNGAAGVLMAKSGKVDVVYGTFDYAIEEKVVYSPKDPPVPDPTTPAKTPLKSCMTEEQKYQGALYKPKKQKHNNNQTNQQVAMSQQPYVEDVPEFAGYEYDGHSDDAKTPVDLPEAPTPPPADEGPVFPRFCFAAEAFGDHGDIQPSMVRDYSSYPCYRSSAWPIKQGDKSTFRRWATMTNNVPYQFNIYWKHGCVSEGPDEAYSTDPLNSGKPDYKLCYDTMRDNYRKCNNGGVSGNIQIGCLVYEFKAQAVQ</sequence>
<evidence type="ECO:0000256" key="1">
    <source>
        <dbReference type="SAM" id="MobiDB-lite"/>
    </source>
</evidence>
<dbReference type="Proteomes" id="UP000044602">
    <property type="component" value="Unassembled WGS sequence"/>
</dbReference>
<gene>
    <name evidence="3" type="ORF">BN1708_007634</name>
</gene>
<feature type="domain" description="T6SS Phospholipase effector Tle1-like catalytic" evidence="2">
    <location>
        <begin position="32"/>
        <end position="132"/>
    </location>
</feature>
<dbReference type="STRING" id="100787.A0A0G4MUP5"/>
<reference evidence="3 4" key="1">
    <citation type="submission" date="2015-05" db="EMBL/GenBank/DDBJ databases">
        <authorList>
            <person name="Wang D.B."/>
            <person name="Wang M."/>
        </authorList>
    </citation>
    <scope>NUCLEOTIDE SEQUENCE [LARGE SCALE GENOMIC DNA]</scope>
    <source>
        <strain evidence="3">VL1</strain>
    </source>
</reference>
<accession>A0A0G4MUP5</accession>
<organism evidence="3 4">
    <name type="scientific">Verticillium longisporum</name>
    <name type="common">Verticillium dahliae var. longisporum</name>
    <dbReference type="NCBI Taxonomy" id="100787"/>
    <lineage>
        <taxon>Eukaryota</taxon>
        <taxon>Fungi</taxon>
        <taxon>Dikarya</taxon>
        <taxon>Ascomycota</taxon>
        <taxon>Pezizomycotina</taxon>
        <taxon>Sordariomycetes</taxon>
        <taxon>Hypocreomycetidae</taxon>
        <taxon>Glomerellales</taxon>
        <taxon>Plectosphaerellaceae</taxon>
        <taxon>Verticillium</taxon>
    </lineage>
</organism>
<protein>
    <recommendedName>
        <fullName evidence="2">T6SS Phospholipase effector Tle1-like catalytic domain-containing protein</fullName>
    </recommendedName>
</protein>
<feature type="compositionally biased region" description="Low complexity" evidence="1">
    <location>
        <begin position="1184"/>
        <end position="1196"/>
    </location>
</feature>
<keyword evidence="4" id="KW-1185">Reference proteome</keyword>
<evidence type="ECO:0000259" key="2">
    <source>
        <dbReference type="Pfam" id="PF09994"/>
    </source>
</evidence>
<feature type="compositionally biased region" description="Basic and acidic residues" evidence="1">
    <location>
        <begin position="1423"/>
        <end position="1435"/>
    </location>
</feature>
<dbReference type="Pfam" id="PF09994">
    <property type="entry name" value="T6SS_Tle1-like_cat"/>
    <property type="match status" value="2"/>
</dbReference>
<dbReference type="PANTHER" id="PTHR33840:SF1">
    <property type="entry name" value="TLE1 PHOSPHOLIPASE DOMAIN-CONTAINING PROTEIN"/>
    <property type="match status" value="1"/>
</dbReference>
<dbReference type="PANTHER" id="PTHR33840">
    <property type="match status" value="1"/>
</dbReference>
<evidence type="ECO:0000313" key="3">
    <source>
        <dbReference type="EMBL" id="CRK38036.1"/>
    </source>
</evidence>
<feature type="domain" description="T6SS Phospholipase effector Tle1-like catalytic" evidence="2">
    <location>
        <begin position="267"/>
        <end position="376"/>
    </location>
</feature>